<protein>
    <recommendedName>
        <fullName evidence="2">RNA helicase</fullName>
        <ecNumber evidence="2">3.6.4.13</ecNumber>
    </recommendedName>
</protein>
<feature type="region of interest" description="Disordered" evidence="8">
    <location>
        <begin position="1"/>
        <end position="93"/>
    </location>
</feature>
<keyword evidence="4" id="KW-0378">Hydrolase</keyword>
<dbReference type="Pfam" id="PF00271">
    <property type="entry name" value="Helicase_C"/>
    <property type="match status" value="1"/>
</dbReference>
<dbReference type="CDD" id="cd18787">
    <property type="entry name" value="SF2_C_DEAD"/>
    <property type="match status" value="1"/>
</dbReference>
<feature type="domain" description="Helicase C-terminal" evidence="10">
    <location>
        <begin position="387"/>
        <end position="540"/>
    </location>
</feature>
<sequence>MGKGLVTDAPDGAGAAAAASPAAGLTAAKVTKKKKKTKSVAVEDESSAKKKKKKKAASEGDDDKAKTKKVKKKRARDEGDDTEGGGSAAEATTGTISATEAAVIVSNGAAAAAPAKRVRTRSMDAAEAAAAAGAGEGAAAAAGVQHPSVDEFDISETTKGHLRNRGITTLFPIQAQTFEHIRRGKDLIGRARTGMGKTLAFAVPVIEKLLMAGAGSLKPGRKPRVLVMAPTRELAKQVAADFELTAPSLKTTCIYGGAPYRPQEDALRWGVDVVVGTPGRLLDHVGRGTLQLSDAEFIILDEADQMLDMGFKEEMEKVFEACGEEGEQGRQMLLFSATMPPWVDKVVKEYMKEDRVFIDLVKEGTVKASKDVEHIGIPCHWTSRSSTINDIVSVYGAGGNKRTIVFCTTKRDCNELCMDPKMTYDCQALHGDITQANRESTLAGFKKGSFKVLVATDVAARGLDMIVDLVLNAEPPTHQSGRVDTESYVHRSGRTGRAGRKGMCITLYTPRQRGGLGEIERHIGNDFAWRGAPQPDDIVNASAGAAIDDIRAVDDSVIDLYKTAAEQLIDEKGALNALCAALACMTGRTEAMPVRSLLSNSEGHVTIIFRSDHPIEYMAYCWTAIRKVLSSAAADNIRGMQLSEDGLACVFDVPEEHMEGVRDVCEREDWLDICTELPPLKGAREGKGVNGIRL</sequence>
<feature type="compositionally biased region" description="Low complexity" evidence="8">
    <location>
        <begin position="7"/>
        <end position="29"/>
    </location>
</feature>
<dbReference type="Pfam" id="PF00270">
    <property type="entry name" value="DEAD"/>
    <property type="match status" value="1"/>
</dbReference>
<dbReference type="Gene3D" id="3.40.50.300">
    <property type="entry name" value="P-loop containing nucleotide triphosphate hydrolases"/>
    <property type="match status" value="2"/>
</dbReference>
<keyword evidence="3" id="KW-0547">Nucleotide-binding</keyword>
<keyword evidence="7" id="KW-0694">RNA-binding</keyword>
<gene>
    <name evidence="11" type="ORF">Esi_0048_0042</name>
</gene>
<dbReference type="EMBL" id="FN648685">
    <property type="protein sequence ID" value="CBJ26838.1"/>
    <property type="molecule type" value="Genomic_DNA"/>
</dbReference>
<dbReference type="InterPro" id="IPR014001">
    <property type="entry name" value="Helicase_ATP-bd"/>
</dbReference>
<dbReference type="InterPro" id="IPR012562">
    <property type="entry name" value="GUCT"/>
</dbReference>
<dbReference type="SUPFAM" id="SSF52540">
    <property type="entry name" value="P-loop containing nucleoside triphosphate hydrolases"/>
    <property type="match status" value="1"/>
</dbReference>
<dbReference type="eggNOG" id="KOG0331">
    <property type="taxonomic scope" value="Eukaryota"/>
</dbReference>
<dbReference type="SMART" id="SM00487">
    <property type="entry name" value="DEXDc"/>
    <property type="match status" value="1"/>
</dbReference>
<evidence type="ECO:0000256" key="1">
    <source>
        <dbReference type="ARBA" id="ARBA00006517"/>
    </source>
</evidence>
<dbReference type="Proteomes" id="UP000002630">
    <property type="component" value="Linkage Group LG23"/>
</dbReference>
<evidence type="ECO:0000259" key="10">
    <source>
        <dbReference type="PROSITE" id="PS51194"/>
    </source>
</evidence>
<dbReference type="CDD" id="cd12937">
    <property type="entry name" value="GUCT_RH7_like"/>
    <property type="match status" value="1"/>
</dbReference>
<dbReference type="OMA" id="YSGFHGR"/>
<dbReference type="GO" id="GO:0016787">
    <property type="term" value="F:hydrolase activity"/>
    <property type="evidence" value="ECO:0007669"/>
    <property type="project" value="UniProtKB-KW"/>
</dbReference>
<dbReference type="STRING" id="2880.D7G2L3"/>
<dbReference type="Pfam" id="PF26142">
    <property type="entry name" value="DD_DDX21-DDX50"/>
    <property type="match status" value="1"/>
</dbReference>
<dbReference type="InterPro" id="IPR001650">
    <property type="entry name" value="Helicase_C-like"/>
</dbReference>
<dbReference type="EMBL" id="FN649748">
    <property type="protein sequence ID" value="CBJ26838.1"/>
    <property type="molecule type" value="Genomic_DNA"/>
</dbReference>
<dbReference type="OrthoDB" id="4255at2759"/>
<dbReference type="EC" id="3.6.4.13" evidence="2"/>
<organism evidence="11 12">
    <name type="scientific">Ectocarpus siliculosus</name>
    <name type="common">Brown alga</name>
    <name type="synonym">Conferva siliculosa</name>
    <dbReference type="NCBI Taxonomy" id="2880"/>
    <lineage>
        <taxon>Eukaryota</taxon>
        <taxon>Sar</taxon>
        <taxon>Stramenopiles</taxon>
        <taxon>Ochrophyta</taxon>
        <taxon>PX clade</taxon>
        <taxon>Phaeophyceae</taxon>
        <taxon>Ectocarpales</taxon>
        <taxon>Ectocarpaceae</taxon>
        <taxon>Ectocarpus</taxon>
    </lineage>
</organism>
<evidence type="ECO:0000256" key="7">
    <source>
        <dbReference type="ARBA" id="ARBA00022884"/>
    </source>
</evidence>
<dbReference type="AlphaFoldDB" id="D7G2L3"/>
<dbReference type="InterPro" id="IPR059027">
    <property type="entry name" value="DD_DDX21-DDX50"/>
</dbReference>
<dbReference type="InterPro" id="IPR044742">
    <property type="entry name" value="DEAD/DEAH_RhlB"/>
</dbReference>
<dbReference type="PANTHER" id="PTHR47963">
    <property type="entry name" value="DEAD-BOX ATP-DEPENDENT RNA HELICASE 47, MITOCHONDRIAL"/>
    <property type="match status" value="1"/>
</dbReference>
<reference evidence="11 12" key="1">
    <citation type="journal article" date="2010" name="Nature">
        <title>The Ectocarpus genome and the independent evolution of multicellularity in brown algae.</title>
        <authorList>
            <person name="Cock J.M."/>
            <person name="Sterck L."/>
            <person name="Rouze P."/>
            <person name="Scornet D."/>
            <person name="Allen A.E."/>
            <person name="Amoutzias G."/>
            <person name="Anthouard V."/>
            <person name="Artiguenave F."/>
            <person name="Aury J.M."/>
            <person name="Badger J.H."/>
            <person name="Beszteri B."/>
            <person name="Billiau K."/>
            <person name="Bonnet E."/>
            <person name="Bothwell J.H."/>
            <person name="Bowler C."/>
            <person name="Boyen C."/>
            <person name="Brownlee C."/>
            <person name="Carrano C.J."/>
            <person name="Charrier B."/>
            <person name="Cho G.Y."/>
            <person name="Coelho S.M."/>
            <person name="Collen J."/>
            <person name="Corre E."/>
            <person name="Da Silva C."/>
            <person name="Delage L."/>
            <person name="Delaroque N."/>
            <person name="Dittami S.M."/>
            <person name="Doulbeau S."/>
            <person name="Elias M."/>
            <person name="Farnham G."/>
            <person name="Gachon C.M."/>
            <person name="Gschloessl B."/>
            <person name="Heesch S."/>
            <person name="Jabbari K."/>
            <person name="Jubin C."/>
            <person name="Kawai H."/>
            <person name="Kimura K."/>
            <person name="Kloareg B."/>
            <person name="Kupper F.C."/>
            <person name="Lang D."/>
            <person name="Le Bail A."/>
            <person name="Leblanc C."/>
            <person name="Lerouge P."/>
            <person name="Lohr M."/>
            <person name="Lopez P.J."/>
            <person name="Martens C."/>
            <person name="Maumus F."/>
            <person name="Michel G."/>
            <person name="Miranda-Saavedra D."/>
            <person name="Morales J."/>
            <person name="Moreau H."/>
            <person name="Motomura T."/>
            <person name="Nagasato C."/>
            <person name="Napoli C.A."/>
            <person name="Nelson D.R."/>
            <person name="Nyvall-Collen P."/>
            <person name="Peters A.F."/>
            <person name="Pommier C."/>
            <person name="Potin P."/>
            <person name="Poulain J."/>
            <person name="Quesneville H."/>
            <person name="Read B."/>
            <person name="Rensing S.A."/>
            <person name="Ritter A."/>
            <person name="Rousvoal S."/>
            <person name="Samanta M."/>
            <person name="Samson G."/>
            <person name="Schroeder D.C."/>
            <person name="Segurens B."/>
            <person name="Strittmatter M."/>
            <person name="Tonon T."/>
            <person name="Tregear J.W."/>
            <person name="Valentin K."/>
            <person name="von Dassow P."/>
            <person name="Yamagishi T."/>
            <person name="Van de Peer Y."/>
            <person name="Wincker P."/>
        </authorList>
    </citation>
    <scope>NUCLEOTIDE SEQUENCE [LARGE SCALE GENOMIC DNA]</scope>
    <source>
        <strain evidence="12">Ec32 / CCAP1310/4</strain>
    </source>
</reference>
<evidence type="ECO:0000313" key="11">
    <source>
        <dbReference type="EMBL" id="CBJ26838.1"/>
    </source>
</evidence>
<keyword evidence="5 11" id="KW-0347">Helicase</keyword>
<dbReference type="GO" id="GO:0003724">
    <property type="term" value="F:RNA helicase activity"/>
    <property type="evidence" value="ECO:0007669"/>
    <property type="project" value="UniProtKB-EC"/>
</dbReference>
<comment type="similarity">
    <text evidence="1">Belongs to the DEAD box helicase family. DDX21/DDX50 subfamily.</text>
</comment>
<evidence type="ECO:0000256" key="6">
    <source>
        <dbReference type="ARBA" id="ARBA00022840"/>
    </source>
</evidence>
<dbReference type="CDD" id="cd00268">
    <property type="entry name" value="DEADc"/>
    <property type="match status" value="1"/>
</dbReference>
<dbReference type="InterPro" id="IPR050547">
    <property type="entry name" value="DEAD_box_RNA_helicases"/>
</dbReference>
<evidence type="ECO:0000256" key="8">
    <source>
        <dbReference type="SAM" id="MobiDB-lite"/>
    </source>
</evidence>
<evidence type="ECO:0000313" key="12">
    <source>
        <dbReference type="Proteomes" id="UP000002630"/>
    </source>
</evidence>
<dbReference type="Gene3D" id="3.30.70.2280">
    <property type="match status" value="1"/>
</dbReference>
<evidence type="ECO:0000256" key="5">
    <source>
        <dbReference type="ARBA" id="ARBA00022806"/>
    </source>
</evidence>
<dbReference type="GO" id="GO:0003723">
    <property type="term" value="F:RNA binding"/>
    <property type="evidence" value="ECO:0007669"/>
    <property type="project" value="UniProtKB-KW"/>
</dbReference>
<dbReference type="InterPro" id="IPR035979">
    <property type="entry name" value="RBD_domain_sf"/>
</dbReference>
<dbReference type="PROSITE" id="PS51194">
    <property type="entry name" value="HELICASE_CTER"/>
    <property type="match status" value="1"/>
</dbReference>
<feature type="domain" description="Helicase ATP-binding" evidence="9">
    <location>
        <begin position="178"/>
        <end position="357"/>
    </location>
</feature>
<keyword evidence="6" id="KW-0067">ATP-binding</keyword>
<evidence type="ECO:0000256" key="3">
    <source>
        <dbReference type="ARBA" id="ARBA00022741"/>
    </source>
</evidence>
<evidence type="ECO:0000256" key="2">
    <source>
        <dbReference type="ARBA" id="ARBA00012552"/>
    </source>
</evidence>
<name>D7G2L3_ECTSI</name>
<dbReference type="SMART" id="SM00490">
    <property type="entry name" value="HELICc"/>
    <property type="match status" value="1"/>
</dbReference>
<evidence type="ECO:0000259" key="9">
    <source>
        <dbReference type="PROSITE" id="PS51192"/>
    </source>
</evidence>
<dbReference type="SUPFAM" id="SSF54928">
    <property type="entry name" value="RNA-binding domain, RBD"/>
    <property type="match status" value="1"/>
</dbReference>
<dbReference type="InterPro" id="IPR011545">
    <property type="entry name" value="DEAD/DEAH_box_helicase_dom"/>
</dbReference>
<dbReference type="GO" id="GO:0005524">
    <property type="term" value="F:ATP binding"/>
    <property type="evidence" value="ECO:0007669"/>
    <property type="project" value="UniProtKB-KW"/>
</dbReference>
<accession>D7G2L3</accession>
<dbReference type="InParanoid" id="D7G2L3"/>
<dbReference type="Pfam" id="PF08152">
    <property type="entry name" value="GUCT"/>
    <property type="match status" value="1"/>
</dbReference>
<dbReference type="PROSITE" id="PS51192">
    <property type="entry name" value="HELICASE_ATP_BIND_1"/>
    <property type="match status" value="1"/>
</dbReference>
<keyword evidence="12" id="KW-1185">Reference proteome</keyword>
<dbReference type="PANTHER" id="PTHR47963:SF8">
    <property type="entry name" value="ATP-DEPENDENT RNA HELICASE DEAD"/>
    <property type="match status" value="1"/>
</dbReference>
<proteinExistence type="inferred from homology"/>
<evidence type="ECO:0000256" key="4">
    <source>
        <dbReference type="ARBA" id="ARBA00022801"/>
    </source>
</evidence>
<dbReference type="InterPro" id="IPR027417">
    <property type="entry name" value="P-loop_NTPase"/>
</dbReference>